<accession>A0A9P9E049</accession>
<dbReference type="InterPro" id="IPR053178">
    <property type="entry name" value="Osmoadaptation_assoc"/>
</dbReference>
<keyword evidence="2" id="KW-0812">Transmembrane</keyword>
<dbReference type="InterPro" id="IPR021858">
    <property type="entry name" value="Fun_TF"/>
</dbReference>
<dbReference type="SUPFAM" id="SSF57701">
    <property type="entry name" value="Zn2/Cys6 DNA-binding domain"/>
    <property type="match status" value="1"/>
</dbReference>
<evidence type="ECO:0000256" key="2">
    <source>
        <dbReference type="SAM" id="Phobius"/>
    </source>
</evidence>
<keyword evidence="2" id="KW-0472">Membrane</keyword>
<dbReference type="InterPro" id="IPR001138">
    <property type="entry name" value="Zn2Cys6_DnaBD"/>
</dbReference>
<dbReference type="InterPro" id="IPR036864">
    <property type="entry name" value="Zn2-C6_fun-type_DNA-bd_sf"/>
</dbReference>
<evidence type="ECO:0000259" key="3">
    <source>
        <dbReference type="PROSITE" id="PS50048"/>
    </source>
</evidence>
<sequence length="512" mass="57047">MVGVPGRSKGCKTCRRRKKGCDLKVPECGQCTERGFTCGGYDRDRIFINQNAVRSTKLVSTETLETIFETLNPAYPKSQIGLFQLRQRSNTQPATFDIVLPQSLACSAFTERVSELYLDAYLPSDESNKALMIKQGLPSILPLLTIRHDALKTTLVAVYAAVTGLTHGDKVLTEEGKRMYGKGLQGFNRALRNGSIADDDALLAVPRFMGLFEVLFGAGIDVHQQGRSWQAHTAGEVALMEARGPAAFNEGIPHLLFIEGRLAPIISAVALRKATILDSEEWKTLPWKNHTKSAKDSLLDILASTPEILERIDMIRITPPYDCEEKITTLRTKCWNIEIELEAWLAMNPNTILLTEDDVPMTVDYSNMVSAHLTVIYCTICILLYSTIVGLDTMKSTPLSGFLLPDRQLSKKHPRQYARQIARSAPYFFNPSAGIWGATMIAFPMGIALMTLQGVDPEANWPYVEMIYEAWRNPKLPTAIQAFLVSIREECQRRVSVALAQKIMNANMNSPQ</sequence>
<dbReference type="GO" id="GO:0008270">
    <property type="term" value="F:zinc ion binding"/>
    <property type="evidence" value="ECO:0007669"/>
    <property type="project" value="InterPro"/>
</dbReference>
<dbReference type="EMBL" id="JAGMWT010000005">
    <property type="protein sequence ID" value="KAH7128453.1"/>
    <property type="molecule type" value="Genomic_DNA"/>
</dbReference>
<evidence type="ECO:0000313" key="4">
    <source>
        <dbReference type="EMBL" id="KAH7128453.1"/>
    </source>
</evidence>
<protein>
    <recommendedName>
        <fullName evidence="3">Zn(2)-C6 fungal-type domain-containing protein</fullName>
    </recommendedName>
</protein>
<keyword evidence="1" id="KW-0539">Nucleus</keyword>
<reference evidence="4" key="1">
    <citation type="journal article" date="2021" name="Nat. Commun.">
        <title>Genetic determinants of endophytism in the Arabidopsis root mycobiome.</title>
        <authorList>
            <person name="Mesny F."/>
            <person name="Miyauchi S."/>
            <person name="Thiergart T."/>
            <person name="Pickel B."/>
            <person name="Atanasova L."/>
            <person name="Karlsson M."/>
            <person name="Huettel B."/>
            <person name="Barry K.W."/>
            <person name="Haridas S."/>
            <person name="Chen C."/>
            <person name="Bauer D."/>
            <person name="Andreopoulos W."/>
            <person name="Pangilinan J."/>
            <person name="LaButti K."/>
            <person name="Riley R."/>
            <person name="Lipzen A."/>
            <person name="Clum A."/>
            <person name="Drula E."/>
            <person name="Henrissat B."/>
            <person name="Kohler A."/>
            <person name="Grigoriev I.V."/>
            <person name="Martin F.M."/>
            <person name="Hacquard S."/>
        </authorList>
    </citation>
    <scope>NUCLEOTIDE SEQUENCE</scope>
    <source>
        <strain evidence="4">MPI-CAGE-CH-0243</strain>
    </source>
</reference>
<dbReference type="OrthoDB" id="3525185at2759"/>
<name>A0A9P9E049_9PLEO</name>
<dbReference type="Gene3D" id="4.10.240.10">
    <property type="entry name" value="Zn(2)-C6 fungal-type DNA-binding domain"/>
    <property type="match status" value="1"/>
</dbReference>
<feature type="transmembrane region" description="Helical" evidence="2">
    <location>
        <begin position="369"/>
        <end position="391"/>
    </location>
</feature>
<dbReference type="CDD" id="cd00067">
    <property type="entry name" value="GAL4"/>
    <property type="match status" value="1"/>
</dbReference>
<dbReference type="PANTHER" id="PTHR38111">
    <property type="entry name" value="ZN(2)-C6 FUNGAL-TYPE DOMAIN-CONTAINING PROTEIN-RELATED"/>
    <property type="match status" value="1"/>
</dbReference>
<dbReference type="GO" id="GO:0000981">
    <property type="term" value="F:DNA-binding transcription factor activity, RNA polymerase II-specific"/>
    <property type="evidence" value="ECO:0007669"/>
    <property type="project" value="InterPro"/>
</dbReference>
<dbReference type="PROSITE" id="PS00463">
    <property type="entry name" value="ZN2_CY6_FUNGAL_1"/>
    <property type="match status" value="1"/>
</dbReference>
<feature type="domain" description="Zn(2)-C6 fungal-type" evidence="3">
    <location>
        <begin position="10"/>
        <end position="38"/>
    </location>
</feature>
<proteinExistence type="predicted"/>
<dbReference type="SMART" id="SM00066">
    <property type="entry name" value="GAL4"/>
    <property type="match status" value="1"/>
</dbReference>
<evidence type="ECO:0000313" key="5">
    <source>
        <dbReference type="Proteomes" id="UP000700596"/>
    </source>
</evidence>
<evidence type="ECO:0000256" key="1">
    <source>
        <dbReference type="ARBA" id="ARBA00023242"/>
    </source>
</evidence>
<keyword evidence="2" id="KW-1133">Transmembrane helix</keyword>
<organism evidence="4 5">
    <name type="scientific">Dendryphion nanum</name>
    <dbReference type="NCBI Taxonomy" id="256645"/>
    <lineage>
        <taxon>Eukaryota</taxon>
        <taxon>Fungi</taxon>
        <taxon>Dikarya</taxon>
        <taxon>Ascomycota</taxon>
        <taxon>Pezizomycotina</taxon>
        <taxon>Dothideomycetes</taxon>
        <taxon>Pleosporomycetidae</taxon>
        <taxon>Pleosporales</taxon>
        <taxon>Torulaceae</taxon>
        <taxon>Dendryphion</taxon>
    </lineage>
</organism>
<dbReference type="Pfam" id="PF00172">
    <property type="entry name" value="Zn_clus"/>
    <property type="match status" value="1"/>
</dbReference>
<comment type="caution">
    <text evidence="4">The sequence shown here is derived from an EMBL/GenBank/DDBJ whole genome shotgun (WGS) entry which is preliminary data.</text>
</comment>
<dbReference type="AlphaFoldDB" id="A0A9P9E049"/>
<dbReference type="Proteomes" id="UP000700596">
    <property type="component" value="Unassembled WGS sequence"/>
</dbReference>
<dbReference type="Pfam" id="PF11951">
    <property type="entry name" value="Fungal_trans_2"/>
    <property type="match status" value="1"/>
</dbReference>
<keyword evidence="5" id="KW-1185">Reference proteome</keyword>
<dbReference type="PANTHER" id="PTHR38111:SF11">
    <property type="entry name" value="TRANSCRIPTION FACTOR DOMAIN-CONTAINING PROTEIN-RELATED"/>
    <property type="match status" value="1"/>
</dbReference>
<dbReference type="PROSITE" id="PS50048">
    <property type="entry name" value="ZN2_CY6_FUNGAL_2"/>
    <property type="match status" value="1"/>
</dbReference>
<gene>
    <name evidence="4" type="ORF">B0J11DRAFT_271421</name>
</gene>